<dbReference type="RefSeq" id="WP_117393173.1">
    <property type="nucleotide sequence ID" value="NZ_QWDC01000003.1"/>
</dbReference>
<feature type="chain" id="PRO_5016771597" evidence="1">
    <location>
        <begin position="22"/>
        <end position="165"/>
    </location>
</feature>
<feature type="signal peptide" evidence="1">
    <location>
        <begin position="1"/>
        <end position="21"/>
    </location>
</feature>
<gene>
    <name evidence="2" type="ORF">D0C36_18675</name>
</gene>
<sequence length="165" mass="18393">MSLYKHLLLLLCLLAGQQTFAQTDADIAAIRQEYQKINAQKLTKQHFTYESSGCVEDGQLDFYLDGKNIVKVTESGAIGDGSWVNQYYYSDGKVIFCLESLEGGPAAGPVTKTEYRYYIKDGKALRMMEGAKVVKNDSKVSDILRSANNIYKAYATKKFAEALCN</sequence>
<name>A0A372NPW6_9SPHI</name>
<dbReference type="EMBL" id="QWDC01000003">
    <property type="protein sequence ID" value="RFZ90971.1"/>
    <property type="molecule type" value="Genomic_DNA"/>
</dbReference>
<comment type="caution">
    <text evidence="2">The sequence shown here is derived from an EMBL/GenBank/DDBJ whole genome shotgun (WGS) entry which is preliminary data.</text>
</comment>
<keyword evidence="1" id="KW-0732">Signal</keyword>
<evidence type="ECO:0000313" key="2">
    <source>
        <dbReference type="EMBL" id="RFZ90971.1"/>
    </source>
</evidence>
<organism evidence="2 3">
    <name type="scientific">Mucilaginibacter conchicola</name>
    <dbReference type="NCBI Taxonomy" id="2303333"/>
    <lineage>
        <taxon>Bacteria</taxon>
        <taxon>Pseudomonadati</taxon>
        <taxon>Bacteroidota</taxon>
        <taxon>Sphingobacteriia</taxon>
        <taxon>Sphingobacteriales</taxon>
        <taxon>Sphingobacteriaceae</taxon>
        <taxon>Mucilaginibacter</taxon>
    </lineage>
</organism>
<keyword evidence="3" id="KW-1185">Reference proteome</keyword>
<evidence type="ECO:0000256" key="1">
    <source>
        <dbReference type="SAM" id="SignalP"/>
    </source>
</evidence>
<evidence type="ECO:0000313" key="3">
    <source>
        <dbReference type="Proteomes" id="UP000264217"/>
    </source>
</evidence>
<dbReference type="Proteomes" id="UP000264217">
    <property type="component" value="Unassembled WGS sequence"/>
</dbReference>
<reference evidence="2 3" key="1">
    <citation type="submission" date="2018-08" db="EMBL/GenBank/DDBJ databases">
        <title>Mucilaginibacter sp. MYSH2.</title>
        <authorList>
            <person name="Seo T."/>
        </authorList>
    </citation>
    <scope>NUCLEOTIDE SEQUENCE [LARGE SCALE GENOMIC DNA]</scope>
    <source>
        <strain evidence="2 3">MYSH2</strain>
    </source>
</reference>
<proteinExistence type="predicted"/>
<accession>A0A372NPW6</accession>
<dbReference type="OrthoDB" id="1494523at2"/>
<protein>
    <submittedName>
        <fullName evidence="2">Uncharacterized protein</fullName>
    </submittedName>
</protein>
<dbReference type="AlphaFoldDB" id="A0A372NPW6"/>